<keyword evidence="2" id="KW-1185">Reference proteome</keyword>
<dbReference type="OrthoDB" id="7054537at2"/>
<dbReference type="AlphaFoldDB" id="A0A402CQ00"/>
<accession>A0A402CQ00</accession>
<sequence length="67" mass="7026">MAYASAHNKPVWIGVETTNAGSAVSFYGSGDAVMENVLSGDLSAFQARPSFAGYAVHDYLGWTNLGP</sequence>
<dbReference type="Proteomes" id="UP000287394">
    <property type="component" value="Chromosome"/>
</dbReference>
<dbReference type="EMBL" id="AP025739">
    <property type="protein sequence ID" value="BDI32825.1"/>
    <property type="molecule type" value="Genomic_DNA"/>
</dbReference>
<reference evidence="1 2" key="1">
    <citation type="journal article" date="2019" name="Int. J. Syst. Evol. Microbiol.">
        <title>Capsulimonas corticalis gen. nov., sp. nov., an aerobic capsulated bacterium, of a novel bacterial order, Capsulimonadales ord. nov., of the class Armatimonadia of the phylum Armatimonadetes.</title>
        <authorList>
            <person name="Li J."/>
            <person name="Kudo C."/>
            <person name="Tonouchi A."/>
        </authorList>
    </citation>
    <scope>NUCLEOTIDE SEQUENCE [LARGE SCALE GENOMIC DNA]</scope>
    <source>
        <strain evidence="1 2">AX-7</strain>
    </source>
</reference>
<evidence type="ECO:0000313" key="2">
    <source>
        <dbReference type="Proteomes" id="UP000287394"/>
    </source>
</evidence>
<proteinExistence type="predicted"/>
<name>A0A402CQ00_9BACT</name>
<gene>
    <name evidence="1" type="ORF">CCAX7_48760</name>
</gene>
<evidence type="ECO:0000313" key="1">
    <source>
        <dbReference type="EMBL" id="BDI32825.1"/>
    </source>
</evidence>
<dbReference type="KEGG" id="ccot:CCAX7_48760"/>
<organism evidence="1 2">
    <name type="scientific">Capsulimonas corticalis</name>
    <dbReference type="NCBI Taxonomy" id="2219043"/>
    <lineage>
        <taxon>Bacteria</taxon>
        <taxon>Bacillati</taxon>
        <taxon>Armatimonadota</taxon>
        <taxon>Armatimonadia</taxon>
        <taxon>Capsulimonadales</taxon>
        <taxon>Capsulimonadaceae</taxon>
        <taxon>Capsulimonas</taxon>
    </lineage>
</organism>
<protein>
    <submittedName>
        <fullName evidence="1">Uncharacterized protein</fullName>
    </submittedName>
</protein>